<evidence type="ECO:0000259" key="8">
    <source>
        <dbReference type="Pfam" id="PF12704"/>
    </source>
</evidence>
<keyword evidence="10" id="KW-1185">Reference proteome</keyword>
<evidence type="ECO:0000256" key="2">
    <source>
        <dbReference type="ARBA" id="ARBA00022475"/>
    </source>
</evidence>
<evidence type="ECO:0000313" key="9">
    <source>
        <dbReference type="EMBL" id="GAA4311511.1"/>
    </source>
</evidence>
<keyword evidence="2" id="KW-1003">Cell membrane</keyword>
<name>A0ABP8FUX6_9SPHI</name>
<feature type="transmembrane region" description="Helical" evidence="6">
    <location>
        <begin position="421"/>
        <end position="442"/>
    </location>
</feature>
<sequence length="789" mass="87300">MLKNYIIIAWRNLLNNKLYSAINIGGLALGMAISFMLLLYVYNEFSYDKFHANNDRLYRVMNNQPVDGEVRTGSSTPKPLAEALLKDYPEFDKVARTTGPYPTLVNYKDKALKLAIMSSDPSLLDMFSFEVVSGPKGSSALADISSVVITQSAAKSLFGDANPLGQTIKIDNDRSYKVGSVIKDQPLNSSFRFKVLMSWKALEAKMPWLVTSGWGNYSFSTFAMLKPGVSADVANNKIKGLIAKYDPNNKANNVSLYPFASLHLYNEFKNYKAVGGRIEYVRLFLMLAIGILLVACINFMNLSTARSERRAREVGVRKAIGAGRFSLIIQFMGESLMMAFFALGLSLIIISLLLTSFSQIIGIKLTMPYTNTWAWVGALALTLVTGLVAGSYPSLFLSSFKPVKVLKGQLISTKSAVRPRQVLVVVQFTFAICLILSSIFIYKQISFIKDKPVGYEQNGLVEIEVEGSIDKNFDAFRRDAISSGAITDAALTSGSITNTNGNSWGIVWPGQLQGEDKIPIDQMVVNYNFVSTFGLTLAQGRDFDRGRPADSLGLIVNEAAVKLMRMKEPLGQIVKWQGENRTIIGVVKDFVWGSPFEPIKPAMMGQVKGWVGGITMRLTPNASVSKSMATVQAIYKKYNPDYPFEYKFTDEVFGEKLNTEQLLGNMATGFTALAIVISCLGLFGLASFSAEQRKKEIGIRKVLGASTANIWFKLSQEFVKLVLVSFVIGACISYYNVDNWLSKYTYHTEISGWVFVVTMLLSVVICLLTVSWQAIKSAWTNPVKNLRSE</sequence>
<evidence type="ECO:0000256" key="6">
    <source>
        <dbReference type="SAM" id="Phobius"/>
    </source>
</evidence>
<gene>
    <name evidence="9" type="ORF">GCM10023149_06530</name>
</gene>
<dbReference type="InterPro" id="IPR003838">
    <property type="entry name" value="ABC3_permease_C"/>
</dbReference>
<protein>
    <submittedName>
        <fullName evidence="9">ABC transporter permease</fullName>
    </submittedName>
</protein>
<evidence type="ECO:0000256" key="1">
    <source>
        <dbReference type="ARBA" id="ARBA00004651"/>
    </source>
</evidence>
<feature type="transmembrane region" description="Helical" evidence="6">
    <location>
        <begin position="750"/>
        <end position="770"/>
    </location>
</feature>
<dbReference type="PANTHER" id="PTHR30572">
    <property type="entry name" value="MEMBRANE COMPONENT OF TRANSPORTER-RELATED"/>
    <property type="match status" value="1"/>
</dbReference>
<evidence type="ECO:0000256" key="5">
    <source>
        <dbReference type="ARBA" id="ARBA00023136"/>
    </source>
</evidence>
<dbReference type="RefSeq" id="WP_345209557.1">
    <property type="nucleotide sequence ID" value="NZ_BAABFT010000001.1"/>
</dbReference>
<feature type="transmembrane region" description="Helical" evidence="6">
    <location>
        <begin position="21"/>
        <end position="42"/>
    </location>
</feature>
<keyword evidence="3 6" id="KW-0812">Transmembrane</keyword>
<comment type="subcellular location">
    <subcellularLocation>
        <location evidence="1">Cell membrane</location>
        <topology evidence="1">Multi-pass membrane protein</topology>
    </subcellularLocation>
</comment>
<dbReference type="Pfam" id="PF12704">
    <property type="entry name" value="MacB_PCD"/>
    <property type="match status" value="1"/>
</dbReference>
<keyword evidence="5 6" id="KW-0472">Membrane</keyword>
<feature type="transmembrane region" description="Helical" evidence="6">
    <location>
        <begin position="280"/>
        <end position="302"/>
    </location>
</feature>
<feature type="transmembrane region" description="Helical" evidence="6">
    <location>
        <begin position="718"/>
        <end position="735"/>
    </location>
</feature>
<evidence type="ECO:0000313" key="10">
    <source>
        <dbReference type="Proteomes" id="UP001500582"/>
    </source>
</evidence>
<feature type="domain" description="ABC3 transporter permease C-terminal" evidence="7">
    <location>
        <begin position="670"/>
        <end position="782"/>
    </location>
</feature>
<evidence type="ECO:0000256" key="4">
    <source>
        <dbReference type="ARBA" id="ARBA00022989"/>
    </source>
</evidence>
<dbReference type="Pfam" id="PF02687">
    <property type="entry name" value="FtsX"/>
    <property type="match status" value="2"/>
</dbReference>
<proteinExistence type="predicted"/>
<dbReference type="PANTHER" id="PTHR30572:SF18">
    <property type="entry name" value="ABC-TYPE MACROLIDE FAMILY EXPORT SYSTEM PERMEASE COMPONENT 2"/>
    <property type="match status" value="1"/>
</dbReference>
<dbReference type="InterPro" id="IPR025857">
    <property type="entry name" value="MacB_PCD"/>
</dbReference>
<organism evidence="9 10">
    <name type="scientific">Mucilaginibacter gynuensis</name>
    <dbReference type="NCBI Taxonomy" id="1302236"/>
    <lineage>
        <taxon>Bacteria</taxon>
        <taxon>Pseudomonadati</taxon>
        <taxon>Bacteroidota</taxon>
        <taxon>Sphingobacteriia</taxon>
        <taxon>Sphingobacteriales</taxon>
        <taxon>Sphingobacteriaceae</taxon>
        <taxon>Mucilaginibacter</taxon>
    </lineage>
</organism>
<evidence type="ECO:0000259" key="7">
    <source>
        <dbReference type="Pfam" id="PF02687"/>
    </source>
</evidence>
<feature type="domain" description="MacB-like periplasmic core" evidence="8">
    <location>
        <begin position="20"/>
        <end position="239"/>
    </location>
</feature>
<evidence type="ECO:0000256" key="3">
    <source>
        <dbReference type="ARBA" id="ARBA00022692"/>
    </source>
</evidence>
<dbReference type="InterPro" id="IPR050250">
    <property type="entry name" value="Macrolide_Exporter_MacB"/>
</dbReference>
<feature type="transmembrane region" description="Helical" evidence="6">
    <location>
        <begin position="336"/>
        <end position="361"/>
    </location>
</feature>
<dbReference type="Proteomes" id="UP001500582">
    <property type="component" value="Unassembled WGS sequence"/>
</dbReference>
<accession>A0ABP8FUX6</accession>
<feature type="transmembrane region" description="Helical" evidence="6">
    <location>
        <begin position="373"/>
        <end position="400"/>
    </location>
</feature>
<keyword evidence="4 6" id="KW-1133">Transmembrane helix</keyword>
<reference evidence="10" key="1">
    <citation type="journal article" date="2019" name="Int. J. Syst. Evol. Microbiol.">
        <title>The Global Catalogue of Microorganisms (GCM) 10K type strain sequencing project: providing services to taxonomists for standard genome sequencing and annotation.</title>
        <authorList>
            <consortium name="The Broad Institute Genomics Platform"/>
            <consortium name="The Broad Institute Genome Sequencing Center for Infectious Disease"/>
            <person name="Wu L."/>
            <person name="Ma J."/>
        </authorList>
    </citation>
    <scope>NUCLEOTIDE SEQUENCE [LARGE SCALE GENOMIC DNA]</scope>
    <source>
        <strain evidence="10">JCM 17705</strain>
    </source>
</reference>
<dbReference type="EMBL" id="BAABFT010000001">
    <property type="protein sequence ID" value="GAA4311511.1"/>
    <property type="molecule type" value="Genomic_DNA"/>
</dbReference>
<feature type="transmembrane region" description="Helical" evidence="6">
    <location>
        <begin position="666"/>
        <end position="690"/>
    </location>
</feature>
<feature type="domain" description="ABC3 transporter permease C-terminal" evidence="7">
    <location>
        <begin position="286"/>
        <end position="400"/>
    </location>
</feature>
<comment type="caution">
    <text evidence="9">The sequence shown here is derived from an EMBL/GenBank/DDBJ whole genome shotgun (WGS) entry which is preliminary data.</text>
</comment>